<proteinExistence type="predicted"/>
<name>A0A0E9R547_ANGAN</name>
<reference evidence="2" key="1">
    <citation type="submission" date="2014-11" db="EMBL/GenBank/DDBJ databases">
        <authorList>
            <person name="Amaro Gonzalez C."/>
        </authorList>
    </citation>
    <scope>NUCLEOTIDE SEQUENCE</scope>
</reference>
<evidence type="ECO:0000313" key="2">
    <source>
        <dbReference type="EMBL" id="JAH23882.1"/>
    </source>
</evidence>
<keyword evidence="1" id="KW-0472">Membrane</keyword>
<protein>
    <submittedName>
        <fullName evidence="2">Uncharacterized protein</fullName>
    </submittedName>
</protein>
<evidence type="ECO:0000256" key="1">
    <source>
        <dbReference type="SAM" id="Phobius"/>
    </source>
</evidence>
<reference evidence="2" key="2">
    <citation type="journal article" date="2015" name="Fish Shellfish Immunol.">
        <title>Early steps in the European eel (Anguilla anguilla)-Vibrio vulnificus interaction in the gills: Role of the RtxA13 toxin.</title>
        <authorList>
            <person name="Callol A."/>
            <person name="Pajuelo D."/>
            <person name="Ebbesson L."/>
            <person name="Teles M."/>
            <person name="MacKenzie S."/>
            <person name="Amaro C."/>
        </authorList>
    </citation>
    <scope>NUCLEOTIDE SEQUENCE</scope>
</reference>
<keyword evidence="1" id="KW-0812">Transmembrane</keyword>
<dbReference type="AlphaFoldDB" id="A0A0E9R547"/>
<accession>A0A0E9R547</accession>
<keyword evidence="1" id="KW-1133">Transmembrane helix</keyword>
<sequence length="46" mass="5588">MTRRIGSLSRPQHHCAVPHCCFILRLCVYLFIYFRSFFVLNHMFIL</sequence>
<dbReference type="EMBL" id="GBXM01084695">
    <property type="protein sequence ID" value="JAH23882.1"/>
    <property type="molecule type" value="Transcribed_RNA"/>
</dbReference>
<feature type="transmembrane region" description="Helical" evidence="1">
    <location>
        <begin position="21"/>
        <end position="45"/>
    </location>
</feature>
<organism evidence="2">
    <name type="scientific">Anguilla anguilla</name>
    <name type="common">European freshwater eel</name>
    <name type="synonym">Muraena anguilla</name>
    <dbReference type="NCBI Taxonomy" id="7936"/>
    <lineage>
        <taxon>Eukaryota</taxon>
        <taxon>Metazoa</taxon>
        <taxon>Chordata</taxon>
        <taxon>Craniata</taxon>
        <taxon>Vertebrata</taxon>
        <taxon>Euteleostomi</taxon>
        <taxon>Actinopterygii</taxon>
        <taxon>Neopterygii</taxon>
        <taxon>Teleostei</taxon>
        <taxon>Anguilliformes</taxon>
        <taxon>Anguillidae</taxon>
        <taxon>Anguilla</taxon>
    </lineage>
</organism>